<dbReference type="InterPro" id="IPR049031">
    <property type="entry name" value="T2SSK_SAM-like_1st"/>
</dbReference>
<dbReference type="OrthoDB" id="6388271at2"/>
<dbReference type="Pfam" id="PF03934">
    <property type="entry name" value="T2SSK"/>
    <property type="match status" value="1"/>
</dbReference>
<feature type="domain" description="T2SS protein K first SAM-like" evidence="2">
    <location>
        <begin position="136"/>
        <end position="203"/>
    </location>
</feature>
<comment type="caution">
    <text evidence="3">The sequence shown here is derived from an EMBL/GenBank/DDBJ whole genome shotgun (WGS) entry which is preliminary data.</text>
</comment>
<dbReference type="Pfam" id="PF21687">
    <property type="entry name" value="T2SSK_1st"/>
    <property type="match status" value="1"/>
</dbReference>
<dbReference type="InterPro" id="IPR049179">
    <property type="entry name" value="T2SSK_SAM-like_2nd"/>
</dbReference>
<dbReference type="Gene3D" id="1.10.40.60">
    <property type="entry name" value="EpsJ-like"/>
    <property type="match status" value="1"/>
</dbReference>
<dbReference type="InterPro" id="IPR038072">
    <property type="entry name" value="GspK_central_sf"/>
</dbReference>
<name>A0A4S3KR27_9GAMM</name>
<protein>
    <recommendedName>
        <fullName evidence="5">Type II secretion system protein K</fullName>
    </recommendedName>
</protein>
<dbReference type="SUPFAM" id="SSF47781">
    <property type="entry name" value="RuvA domain 2-like"/>
    <property type="match status" value="1"/>
</dbReference>
<dbReference type="Proteomes" id="UP000307749">
    <property type="component" value="Unassembled WGS sequence"/>
</dbReference>
<organism evidence="3 4">
    <name type="scientific">Metallibacterium scheffleri</name>
    <dbReference type="NCBI Taxonomy" id="993689"/>
    <lineage>
        <taxon>Bacteria</taxon>
        <taxon>Pseudomonadati</taxon>
        <taxon>Pseudomonadota</taxon>
        <taxon>Gammaproteobacteria</taxon>
        <taxon>Lysobacterales</taxon>
        <taxon>Rhodanobacteraceae</taxon>
        <taxon>Metallibacterium</taxon>
    </lineage>
</organism>
<keyword evidence="4" id="KW-1185">Reference proteome</keyword>
<sequence length="365" mass="39302">MRNTGFALLMVLGALVVLTLLAGATATTVARLREAAIHQRAQLLGTIDAYSTQQTVLFMLATQRMTFGGLTVNNAMVLNAQDQAMQGKPGLPEFSFALVGNELRMDGALYRGVGQADFALQDDRGRLSPNWAVPGMMQGLMRELKVPLDDRGKLTDRLRDYQDSDDLPLLNGAEAPEYAARKLPPPPDRPLLTPYELLRVMSWGKYLAPWSDSAITRNLTAARNVSININTASLQVLEAVPGVTPEQARRVLAMRALAPLNSFPEAQALLPSIPPDSGLLSLYPGNSGTLEIWPGEGSAGWLIHYTLTPFENDGSPWRIDYALRLARPLQATVAVARARGAALLAGPLFPQPAGTDSTAPGARGN</sequence>
<reference evidence="3 4" key="1">
    <citation type="submission" date="2017-02" db="EMBL/GenBank/DDBJ databases">
        <title>Whole genome sequencing of Metallibacterium scheffleri DSM 24874 (T).</title>
        <authorList>
            <person name="Kumar S."/>
            <person name="Patil P."/>
            <person name="Patil P.B."/>
        </authorList>
    </citation>
    <scope>NUCLEOTIDE SEQUENCE [LARGE SCALE GENOMIC DNA]</scope>
    <source>
        <strain evidence="3 4">DSM 24874</strain>
    </source>
</reference>
<gene>
    <name evidence="3" type="ORF">B1806_03760</name>
</gene>
<evidence type="ECO:0000259" key="2">
    <source>
        <dbReference type="Pfam" id="PF21687"/>
    </source>
</evidence>
<dbReference type="InterPro" id="IPR010994">
    <property type="entry name" value="RuvA_2-like"/>
</dbReference>
<dbReference type="STRING" id="993689.GCA_002077135_01418"/>
<proteinExistence type="predicted"/>
<evidence type="ECO:0000259" key="1">
    <source>
        <dbReference type="Pfam" id="PF03934"/>
    </source>
</evidence>
<evidence type="ECO:0000313" key="3">
    <source>
        <dbReference type="EMBL" id="THD11410.1"/>
    </source>
</evidence>
<feature type="domain" description="T2SS protein K second SAM-like" evidence="1">
    <location>
        <begin position="227"/>
        <end position="271"/>
    </location>
</feature>
<accession>A0A4S3KR27</accession>
<dbReference type="SUPFAM" id="SSF158544">
    <property type="entry name" value="GspK insert domain-like"/>
    <property type="match status" value="1"/>
</dbReference>
<dbReference type="AlphaFoldDB" id="A0A4S3KR27"/>
<dbReference type="EMBL" id="MWQO01000013">
    <property type="protein sequence ID" value="THD11410.1"/>
    <property type="molecule type" value="Genomic_DNA"/>
</dbReference>
<evidence type="ECO:0008006" key="5">
    <source>
        <dbReference type="Google" id="ProtNLM"/>
    </source>
</evidence>
<dbReference type="RefSeq" id="WP_081126703.1">
    <property type="nucleotide sequence ID" value="NZ_LDOS01000001.1"/>
</dbReference>
<evidence type="ECO:0000313" key="4">
    <source>
        <dbReference type="Proteomes" id="UP000307749"/>
    </source>
</evidence>